<proteinExistence type="predicted"/>
<feature type="compositionally biased region" description="Low complexity" evidence="2">
    <location>
        <begin position="127"/>
        <end position="139"/>
    </location>
</feature>
<dbReference type="Pfam" id="PF14303">
    <property type="entry name" value="NAM-associated"/>
    <property type="match status" value="1"/>
</dbReference>
<sequence length="249" mass="28693">MDPIKGVDQSQTSYWARIYEYFHANKSFQSDRTQGSLMNRWSTILHDVNLFCGCVTRIQDRNQSGYSIDDKIAAACTMFTAEDPKHRKFALIHCWRILKDKPRWIERRKQLSANTPVSNKKQKTKADASPSSAALVPAPTTGGVDAAAAAAEDPSKRPDGKKTEKKKLRQRSTIEALDYLVAKMKQTDDAKEMNKEQRCNKLIALQEEKIKLEREKFEFQRDMEEERILSLDFSNMTYRLQPVQGSRKR</sequence>
<feature type="coiled-coil region" evidence="1">
    <location>
        <begin position="195"/>
        <end position="222"/>
    </location>
</feature>
<evidence type="ECO:0000313" key="5">
    <source>
        <dbReference type="Proteomes" id="UP000636709"/>
    </source>
</evidence>
<evidence type="ECO:0000259" key="3">
    <source>
        <dbReference type="Pfam" id="PF14303"/>
    </source>
</evidence>
<evidence type="ECO:0000256" key="2">
    <source>
        <dbReference type="SAM" id="MobiDB-lite"/>
    </source>
</evidence>
<comment type="caution">
    <text evidence="4">The sequence shown here is derived from an EMBL/GenBank/DDBJ whole genome shotgun (WGS) entry which is preliminary data.</text>
</comment>
<accession>A0A835FAI7</accession>
<dbReference type="OrthoDB" id="677207at2759"/>
<dbReference type="InterPro" id="IPR029466">
    <property type="entry name" value="NAM-associated_C"/>
</dbReference>
<dbReference type="EMBL" id="JACEFO010001603">
    <property type="protein sequence ID" value="KAF8733146.1"/>
    <property type="molecule type" value="Genomic_DNA"/>
</dbReference>
<organism evidence="4 5">
    <name type="scientific">Digitaria exilis</name>
    <dbReference type="NCBI Taxonomy" id="1010633"/>
    <lineage>
        <taxon>Eukaryota</taxon>
        <taxon>Viridiplantae</taxon>
        <taxon>Streptophyta</taxon>
        <taxon>Embryophyta</taxon>
        <taxon>Tracheophyta</taxon>
        <taxon>Spermatophyta</taxon>
        <taxon>Magnoliopsida</taxon>
        <taxon>Liliopsida</taxon>
        <taxon>Poales</taxon>
        <taxon>Poaceae</taxon>
        <taxon>PACMAD clade</taxon>
        <taxon>Panicoideae</taxon>
        <taxon>Panicodae</taxon>
        <taxon>Paniceae</taxon>
        <taxon>Anthephorinae</taxon>
        <taxon>Digitaria</taxon>
    </lineage>
</organism>
<feature type="compositionally biased region" description="Basic and acidic residues" evidence="2">
    <location>
        <begin position="153"/>
        <end position="162"/>
    </location>
</feature>
<dbReference type="Proteomes" id="UP000636709">
    <property type="component" value="Unassembled WGS sequence"/>
</dbReference>
<keyword evidence="5" id="KW-1185">Reference proteome</keyword>
<feature type="domain" description="No apical meristem-associated C-terminal" evidence="3">
    <location>
        <begin position="87"/>
        <end position="238"/>
    </location>
</feature>
<keyword evidence="1" id="KW-0175">Coiled coil</keyword>
<name>A0A835FAI7_9POAL</name>
<dbReference type="PANTHER" id="PTHR45125">
    <property type="entry name" value="F21J9.4-RELATED"/>
    <property type="match status" value="1"/>
</dbReference>
<evidence type="ECO:0000256" key="1">
    <source>
        <dbReference type="SAM" id="Coils"/>
    </source>
</evidence>
<dbReference type="AlphaFoldDB" id="A0A835FAI7"/>
<reference evidence="4" key="1">
    <citation type="submission" date="2020-07" db="EMBL/GenBank/DDBJ databases">
        <title>Genome sequence and genetic diversity analysis of an under-domesticated orphan crop, white fonio (Digitaria exilis).</title>
        <authorList>
            <person name="Bennetzen J.L."/>
            <person name="Chen S."/>
            <person name="Ma X."/>
            <person name="Wang X."/>
            <person name="Yssel A.E.J."/>
            <person name="Chaluvadi S.R."/>
            <person name="Johnson M."/>
            <person name="Gangashetty P."/>
            <person name="Hamidou F."/>
            <person name="Sanogo M.D."/>
            <person name="Zwaenepoel A."/>
            <person name="Wallace J."/>
            <person name="Van De Peer Y."/>
            <person name="Van Deynze A."/>
        </authorList>
    </citation>
    <scope>NUCLEOTIDE SEQUENCE</scope>
    <source>
        <tissue evidence="4">Leaves</tissue>
    </source>
</reference>
<dbReference type="PANTHER" id="PTHR45125:SF3">
    <property type="entry name" value="NO-APICAL-MERISTEM-ASSOCIATED CARBOXY-TERMINAL DOMAIN PROTEIN"/>
    <property type="match status" value="1"/>
</dbReference>
<feature type="region of interest" description="Disordered" evidence="2">
    <location>
        <begin position="109"/>
        <end position="169"/>
    </location>
</feature>
<evidence type="ECO:0000313" key="4">
    <source>
        <dbReference type="EMBL" id="KAF8733146.1"/>
    </source>
</evidence>
<protein>
    <recommendedName>
        <fullName evidence="3">No apical meristem-associated C-terminal domain-containing protein</fullName>
    </recommendedName>
</protein>
<gene>
    <name evidence="4" type="ORF">HU200_015519</name>
</gene>